<dbReference type="EMBL" id="CP007032">
    <property type="protein sequence ID" value="AHF07303.1"/>
    <property type="molecule type" value="Genomic_DNA"/>
</dbReference>
<protein>
    <submittedName>
        <fullName evidence="1">Uncharacterized protein</fullName>
    </submittedName>
</protein>
<reference evidence="1 2" key="1">
    <citation type="submission" date="2013-12" db="EMBL/GenBank/DDBJ databases">
        <authorList>
            <consortium name="DOE Joint Genome Institute"/>
            <person name="Smidt H."/>
            <person name="Huntemann M."/>
            <person name="Han J."/>
            <person name="Chen A."/>
            <person name="Kyrpides N."/>
            <person name="Mavromatis K."/>
            <person name="Markowitz V."/>
            <person name="Palaniappan K."/>
            <person name="Ivanova N."/>
            <person name="Schaumberg A."/>
            <person name="Pati A."/>
            <person name="Liolios K."/>
            <person name="Nordberg H.P."/>
            <person name="Cantor M.N."/>
            <person name="Hua S.X."/>
            <person name="Woyke T."/>
        </authorList>
    </citation>
    <scope>NUCLEOTIDE SEQUENCE [LARGE SCALE GENOMIC DNA]</scope>
    <source>
        <strain evidence="2">DSM 15288</strain>
    </source>
</reference>
<proteinExistence type="predicted"/>
<dbReference type="RefSeq" id="WP_006716172.1">
    <property type="nucleotide sequence ID" value="NZ_CP007032.1"/>
</dbReference>
<dbReference type="AlphaFoldDB" id="W0ECR2"/>
<sequence>MTTRSVIAIFKGPQQTKEAIEEIQGESLANSFISVLVRSEYLHQGDFKEELANELAYHPSEINLDLFNAWLVQAPPMNIPNLGECVVAGPLAYDLLHKPHGQGLGEALLSYGLSEERVRHYEHEARTGHFLVLIETEQEKVNSVANALQKFGGRDIEKWNKELDHPLYSRH</sequence>
<keyword evidence="2" id="KW-1185">Reference proteome</keyword>
<gene>
    <name evidence="1" type="ORF">DESME_09895</name>
</gene>
<dbReference type="eggNOG" id="ENOG50334Z7">
    <property type="taxonomic scope" value="Bacteria"/>
</dbReference>
<evidence type="ECO:0000313" key="1">
    <source>
        <dbReference type="EMBL" id="AHF07303.1"/>
    </source>
</evidence>
<name>W0ECR2_9FIRM</name>
<dbReference type="KEGG" id="dmt:DESME_09895"/>
<dbReference type="OrthoDB" id="1796441at2"/>
<evidence type="ECO:0000313" key="2">
    <source>
        <dbReference type="Proteomes" id="UP000010847"/>
    </source>
</evidence>
<dbReference type="Proteomes" id="UP000010847">
    <property type="component" value="Chromosome"/>
</dbReference>
<dbReference type="STRING" id="871968.DESME_09895"/>
<accession>W0ECR2</accession>
<dbReference type="HOGENOM" id="CLU_133696_0_0_9"/>
<organism evidence="1 2">
    <name type="scientific">Desulfitobacterium metallireducens DSM 15288</name>
    <dbReference type="NCBI Taxonomy" id="871968"/>
    <lineage>
        <taxon>Bacteria</taxon>
        <taxon>Bacillati</taxon>
        <taxon>Bacillota</taxon>
        <taxon>Clostridia</taxon>
        <taxon>Eubacteriales</taxon>
        <taxon>Desulfitobacteriaceae</taxon>
        <taxon>Desulfitobacterium</taxon>
    </lineage>
</organism>